<feature type="compositionally biased region" description="Basic and acidic residues" evidence="1">
    <location>
        <begin position="336"/>
        <end position="351"/>
    </location>
</feature>
<feature type="region of interest" description="Disordered" evidence="1">
    <location>
        <begin position="333"/>
        <end position="365"/>
    </location>
</feature>
<accession>A0A7G9GPT7</accession>
<dbReference type="AlphaFoldDB" id="A0A7G9GPT7"/>
<feature type="region of interest" description="Disordered" evidence="1">
    <location>
        <begin position="56"/>
        <end position="77"/>
    </location>
</feature>
<evidence type="ECO:0000256" key="1">
    <source>
        <dbReference type="SAM" id="MobiDB-lite"/>
    </source>
</evidence>
<feature type="compositionally biased region" description="Basic and acidic residues" evidence="1">
    <location>
        <begin position="214"/>
        <end position="226"/>
    </location>
</feature>
<evidence type="ECO:0000313" key="4">
    <source>
        <dbReference type="Proteomes" id="UP000515856"/>
    </source>
</evidence>
<feature type="region of interest" description="Disordered" evidence="1">
    <location>
        <begin position="212"/>
        <end position="260"/>
    </location>
</feature>
<feature type="compositionally biased region" description="Acidic residues" evidence="1">
    <location>
        <begin position="145"/>
        <end position="158"/>
    </location>
</feature>
<gene>
    <name evidence="3" type="ORF">H9Q80_02370</name>
</gene>
<dbReference type="EMBL" id="CP060636">
    <property type="protein sequence ID" value="QNM12819.1"/>
    <property type="molecule type" value="Genomic_DNA"/>
</dbReference>
<feature type="region of interest" description="Disordered" evidence="1">
    <location>
        <begin position="102"/>
        <end position="176"/>
    </location>
</feature>
<keyword evidence="2" id="KW-1133">Transmembrane helix</keyword>
<keyword evidence="2" id="KW-0812">Transmembrane</keyword>
<keyword evidence="2" id="KW-0472">Membrane</keyword>
<feature type="region of interest" description="Disordered" evidence="1">
    <location>
        <begin position="1"/>
        <end position="23"/>
    </location>
</feature>
<proteinExistence type="predicted"/>
<evidence type="ECO:0000313" key="3">
    <source>
        <dbReference type="EMBL" id="QNM12819.1"/>
    </source>
</evidence>
<feature type="compositionally biased region" description="Acidic residues" evidence="1">
    <location>
        <begin position="112"/>
        <end position="132"/>
    </location>
</feature>
<reference evidence="3 4" key="1">
    <citation type="submission" date="2020-08" db="EMBL/GenBank/DDBJ databases">
        <authorList>
            <person name="Liu C."/>
            <person name="Sun Q."/>
        </authorList>
    </citation>
    <scope>NUCLEOTIDE SEQUENCE [LARGE SCALE GENOMIC DNA]</scope>
    <source>
        <strain evidence="3 4">NSJ-61</strain>
    </source>
</reference>
<feature type="compositionally biased region" description="Polar residues" evidence="1">
    <location>
        <begin position="352"/>
        <end position="362"/>
    </location>
</feature>
<name>A0A7G9GPT7_9FIRM</name>
<organism evidence="3 4">
    <name type="scientific">[Eubacterium] hominis</name>
    <dbReference type="NCBI Taxonomy" id="2764325"/>
    <lineage>
        <taxon>Bacteria</taxon>
        <taxon>Bacillati</taxon>
        <taxon>Bacillota</taxon>
        <taxon>Erysipelotrichia</taxon>
        <taxon>Erysipelotrichales</taxon>
        <taxon>Erysipelotrichaceae</taxon>
        <taxon>Amedibacillus</taxon>
    </lineage>
</organism>
<protein>
    <submittedName>
        <fullName evidence="3">Uncharacterized protein</fullName>
    </submittedName>
</protein>
<feature type="compositionally biased region" description="Basic and acidic residues" evidence="1">
    <location>
        <begin position="235"/>
        <end position="249"/>
    </location>
</feature>
<dbReference type="RefSeq" id="WP_117453970.1">
    <property type="nucleotide sequence ID" value="NZ_CP060636.1"/>
</dbReference>
<evidence type="ECO:0000256" key="2">
    <source>
        <dbReference type="SAM" id="Phobius"/>
    </source>
</evidence>
<dbReference type="KEGG" id="ehn:H9Q80_02370"/>
<keyword evidence="4" id="KW-1185">Reference proteome</keyword>
<sequence>MWNEEDERNNANQDDLSDMINAYSQDNELKKKINELKKQKAEAESTRKTEDTFAFSTLKADDTQPLPKTSGIPDIQADDDLTKTRVGFDGDSAYDKTLVIMDSKPKATFQSEEVEEEEYEEPDYEEEEEEMDNSSHTQVFSDLHDDYDEDEEEEEDDDLPRRKKSKSKKDKNPEADQKMNKIITYVIIGVVVVLLLVAGGFGVKYALGKFLSGDSDKKKDDPKVTETNKPTTDTPKTDDDKTNENDGKSDANITDNSAEKAKVSGELKALEDQLASKKNEVAAAQKALDEANTNKSNYLNQVSTLSQEAQAAKNNQAAAEKAYTDAQANYDANPTEENKAALDAAQKDMQEKQQAASSISTEFETENTKYAEKVKSLDKAISDAKDELDNLKKEQEALEIQVSDKTTELNKFN</sequence>
<dbReference type="Proteomes" id="UP000515856">
    <property type="component" value="Chromosome"/>
</dbReference>
<feature type="transmembrane region" description="Helical" evidence="2">
    <location>
        <begin position="182"/>
        <end position="207"/>
    </location>
</feature>